<gene>
    <name evidence="2" type="ORF">Daura_25485</name>
</gene>
<dbReference type="OrthoDB" id="3276909at2"/>
<accession>A0A9Q9MLQ0</accession>
<dbReference type="InterPro" id="IPR002110">
    <property type="entry name" value="Ankyrin_rpt"/>
</dbReference>
<name>A0A9Q9MLQ0_9ACTN</name>
<evidence type="ECO:0000313" key="2">
    <source>
        <dbReference type="EMBL" id="UWZ59215.1"/>
    </source>
</evidence>
<sequence>MREAAGVREAWGGSAHRMPFLTPDGLPLPPEALGTGTDAAADTERIWQRLVAGDLVGAWAAGGIDVAGVDAEALQRPTAPPTLPVGVAAEARAAAAAFGVAQVSTLYGASLTLTVDGMTAEALDVSEYLEVPTRILTGSVPPDLALLAAGRQRPADLHPLVRDALFPGSVADHGVPARTVGATAADPARVRCQGVWHRMEVTGGTLRLLDHTEEEQLRERMLRTLGGTSSGCYAVQAAWTTGAGRLPRALADRRREVKHRMQHGDTDWLLDGLRRGVIDPHMRDANGWSLLHLVMWVDFERVLPLLLAAGVPVDARDRIGRTPLYLAVMNGGPPELMRRLLAEGADPRAETVHGAYPSHVAHSRQYWQDLTFFAQS</sequence>
<evidence type="ECO:0000256" key="1">
    <source>
        <dbReference type="PROSITE-ProRule" id="PRU00023"/>
    </source>
</evidence>
<reference evidence="2" key="1">
    <citation type="submission" date="2021-04" db="EMBL/GenBank/DDBJ databases">
        <title>Dactylosporangium aurantiacum NRRL B-8018 full assembly.</title>
        <authorList>
            <person name="Hartkoorn R.C."/>
            <person name="Beaudoing E."/>
            <person name="Hot D."/>
        </authorList>
    </citation>
    <scope>NUCLEOTIDE SEQUENCE</scope>
    <source>
        <strain evidence="2">NRRL B-8018</strain>
    </source>
</reference>
<feature type="repeat" description="ANK" evidence="1">
    <location>
        <begin position="286"/>
        <end position="318"/>
    </location>
</feature>
<keyword evidence="1" id="KW-0040">ANK repeat</keyword>
<dbReference type="AlphaFoldDB" id="A0A9Q9MLQ0"/>
<proteinExistence type="predicted"/>
<protein>
    <submittedName>
        <fullName evidence="2">Ankyrin repeat domain-containing protein</fullName>
    </submittedName>
</protein>
<keyword evidence="3" id="KW-1185">Reference proteome</keyword>
<evidence type="ECO:0000313" key="3">
    <source>
        <dbReference type="Proteomes" id="UP001058003"/>
    </source>
</evidence>
<dbReference type="InterPro" id="IPR036770">
    <property type="entry name" value="Ankyrin_rpt-contain_sf"/>
</dbReference>
<organism evidence="2 3">
    <name type="scientific">Dactylosporangium aurantiacum</name>
    <dbReference type="NCBI Taxonomy" id="35754"/>
    <lineage>
        <taxon>Bacteria</taxon>
        <taxon>Bacillati</taxon>
        <taxon>Actinomycetota</taxon>
        <taxon>Actinomycetes</taxon>
        <taxon>Micromonosporales</taxon>
        <taxon>Micromonosporaceae</taxon>
        <taxon>Dactylosporangium</taxon>
    </lineage>
</organism>
<dbReference type="Proteomes" id="UP001058003">
    <property type="component" value="Chromosome"/>
</dbReference>
<feature type="repeat" description="ANK" evidence="1">
    <location>
        <begin position="319"/>
        <end position="352"/>
    </location>
</feature>
<dbReference type="RefSeq" id="WP_033362115.1">
    <property type="nucleotide sequence ID" value="NZ_CP073767.1"/>
</dbReference>
<dbReference type="EMBL" id="CP073767">
    <property type="protein sequence ID" value="UWZ59215.1"/>
    <property type="molecule type" value="Genomic_DNA"/>
</dbReference>
<dbReference type="SMART" id="SM00248">
    <property type="entry name" value="ANK"/>
    <property type="match status" value="2"/>
</dbReference>
<dbReference type="KEGG" id="daur:Daura_25485"/>
<dbReference type="PROSITE" id="PS50297">
    <property type="entry name" value="ANK_REP_REGION"/>
    <property type="match status" value="1"/>
</dbReference>
<dbReference type="Gene3D" id="1.25.40.20">
    <property type="entry name" value="Ankyrin repeat-containing domain"/>
    <property type="match status" value="1"/>
</dbReference>
<dbReference type="PROSITE" id="PS50088">
    <property type="entry name" value="ANK_REPEAT"/>
    <property type="match status" value="2"/>
</dbReference>
<dbReference type="Pfam" id="PF12796">
    <property type="entry name" value="Ank_2"/>
    <property type="match status" value="1"/>
</dbReference>
<dbReference type="SUPFAM" id="SSF48403">
    <property type="entry name" value="Ankyrin repeat"/>
    <property type="match status" value="1"/>
</dbReference>